<evidence type="ECO:0000256" key="9">
    <source>
        <dbReference type="ARBA" id="ARBA00023125"/>
    </source>
</evidence>
<dbReference type="HAMAP" id="MF_01479">
    <property type="entry name" value="WhiB"/>
    <property type="match status" value="1"/>
</dbReference>
<keyword evidence="7 12" id="KW-0411">Iron-sulfur</keyword>
<dbReference type="GO" id="GO:0035731">
    <property type="term" value="F:dinitrosyl-iron complex binding"/>
    <property type="evidence" value="ECO:0007669"/>
    <property type="project" value="UniProtKB-UniRule"/>
</dbReference>
<evidence type="ECO:0000256" key="4">
    <source>
        <dbReference type="ARBA" id="ARBA00022490"/>
    </source>
</evidence>
<dbReference type="GO" id="GO:0051539">
    <property type="term" value="F:4 iron, 4 sulfur cluster binding"/>
    <property type="evidence" value="ECO:0007669"/>
    <property type="project" value="UniProtKB-UniRule"/>
</dbReference>
<dbReference type="STRING" id="1179773.BN6_64870"/>
<comment type="PTM">
    <text evidence="12">Upon Fe-S cluster removal intramolecular disulfide bonds are formed.</text>
</comment>
<keyword evidence="3 12" id="KW-0004">4Fe-4S</keyword>
<dbReference type="Pfam" id="PF02467">
    <property type="entry name" value="Whib"/>
    <property type="match status" value="1"/>
</dbReference>
<dbReference type="BioCyc" id="SESP1179773:BN6_RS31250-MONOMER"/>
<dbReference type="PANTHER" id="PTHR38839:SF5">
    <property type="entry name" value="TRANSCRIPTIONAL REGULATOR WHID"/>
    <property type="match status" value="1"/>
</dbReference>
<evidence type="ECO:0000256" key="6">
    <source>
        <dbReference type="ARBA" id="ARBA00023004"/>
    </source>
</evidence>
<dbReference type="AlphaFoldDB" id="K0K0F8"/>
<keyword evidence="8 12" id="KW-0805">Transcription regulation</keyword>
<comment type="PTM">
    <text evidence="12">The Fe-S cluster can be nitrosylated by nitric oxide (NO).</text>
</comment>
<dbReference type="PANTHER" id="PTHR38839">
    <property type="entry name" value="TRANSCRIPTIONAL REGULATOR WHID-RELATED"/>
    <property type="match status" value="1"/>
</dbReference>
<evidence type="ECO:0000313" key="14">
    <source>
        <dbReference type="EMBL" id="CCH33730.1"/>
    </source>
</evidence>
<gene>
    <name evidence="12" type="primary">whiB</name>
    <name evidence="14" type="ordered locus">BN6_64870</name>
</gene>
<comment type="function">
    <text evidence="12">Acts as a transcriptional regulator. Probably redox-responsive. The apo- but not holo-form probably binds DNA.</text>
</comment>
<evidence type="ECO:0000256" key="2">
    <source>
        <dbReference type="ARBA" id="ARBA00006597"/>
    </source>
</evidence>
<keyword evidence="5 12" id="KW-0479">Metal-binding</keyword>
<dbReference type="GO" id="GO:0005737">
    <property type="term" value="C:cytoplasm"/>
    <property type="evidence" value="ECO:0007669"/>
    <property type="project" value="UniProtKB-SubCell"/>
</dbReference>
<comment type="subcellular location">
    <subcellularLocation>
        <location evidence="1 12">Cytoplasm</location>
    </subcellularLocation>
</comment>
<dbReference type="PATRIC" id="fig|1179773.3.peg.6539"/>
<dbReference type="GO" id="GO:0046872">
    <property type="term" value="F:metal ion binding"/>
    <property type="evidence" value="ECO:0007669"/>
    <property type="project" value="UniProtKB-KW"/>
</dbReference>
<dbReference type="HOGENOM" id="CLU_106245_6_0_11"/>
<feature type="binding site" evidence="12">
    <location>
        <position position="62"/>
    </location>
    <ligand>
        <name>[4Fe-4S] cluster</name>
        <dbReference type="ChEBI" id="CHEBI:49883"/>
    </ligand>
</feature>
<dbReference type="GO" id="GO:0047134">
    <property type="term" value="F:protein-disulfide reductase [NAD(P)H] activity"/>
    <property type="evidence" value="ECO:0007669"/>
    <property type="project" value="TreeGrafter"/>
</dbReference>
<dbReference type="GO" id="GO:0045892">
    <property type="term" value="P:negative regulation of DNA-templated transcription"/>
    <property type="evidence" value="ECO:0007669"/>
    <property type="project" value="TreeGrafter"/>
</dbReference>
<evidence type="ECO:0000256" key="11">
    <source>
        <dbReference type="ARBA" id="ARBA00023163"/>
    </source>
</evidence>
<reference evidence="14 15" key="1">
    <citation type="journal article" date="2012" name="BMC Genomics">
        <title>Complete genome sequence of Saccharothrix espanaensis DSM 44229T and comparison to the other completely sequenced Pseudonocardiaceae.</title>
        <authorList>
            <person name="Strobel T."/>
            <person name="Al-Dilaimi A."/>
            <person name="Blom J."/>
            <person name="Gessner A."/>
            <person name="Kalinowski J."/>
            <person name="Luzhetska M."/>
            <person name="Puhler A."/>
            <person name="Szczepanowski R."/>
            <person name="Bechthold A."/>
            <person name="Ruckert C."/>
        </authorList>
    </citation>
    <scope>NUCLEOTIDE SEQUENCE [LARGE SCALE GENOMIC DNA]</scope>
    <source>
        <strain evidence="15">ATCC 51144 / DSM 44229 / JCM 9112 / NBRC 15066 / NRRL 15764</strain>
    </source>
</reference>
<feature type="binding site" evidence="12">
    <location>
        <position position="53"/>
    </location>
    <ligand>
        <name>[4Fe-4S] cluster</name>
        <dbReference type="ChEBI" id="CHEBI:49883"/>
    </ligand>
</feature>
<evidence type="ECO:0000256" key="7">
    <source>
        <dbReference type="ARBA" id="ARBA00023014"/>
    </source>
</evidence>
<feature type="binding site" evidence="12">
    <location>
        <position position="56"/>
    </location>
    <ligand>
        <name>[4Fe-4S] cluster</name>
        <dbReference type="ChEBI" id="CHEBI:49883"/>
    </ligand>
</feature>
<evidence type="ECO:0000256" key="3">
    <source>
        <dbReference type="ARBA" id="ARBA00022485"/>
    </source>
</evidence>
<feature type="domain" description="4Fe-4S Wbl-type" evidence="13">
    <location>
        <begin position="22"/>
        <end position="86"/>
    </location>
</feature>
<proteinExistence type="inferred from homology"/>
<keyword evidence="10 12" id="KW-1015">Disulfide bond</keyword>
<protein>
    <recommendedName>
        <fullName evidence="12">Transcriptional regulator WhiB</fullName>
    </recommendedName>
</protein>
<evidence type="ECO:0000256" key="5">
    <source>
        <dbReference type="ARBA" id="ARBA00022723"/>
    </source>
</evidence>
<dbReference type="Proteomes" id="UP000006281">
    <property type="component" value="Chromosome"/>
</dbReference>
<dbReference type="PROSITE" id="PS51674">
    <property type="entry name" value="4FE4S_WBL"/>
    <property type="match status" value="1"/>
</dbReference>
<dbReference type="EMBL" id="HE804045">
    <property type="protein sequence ID" value="CCH33730.1"/>
    <property type="molecule type" value="Genomic_DNA"/>
</dbReference>
<dbReference type="RefSeq" id="WP_015103841.1">
    <property type="nucleotide sequence ID" value="NC_019673.1"/>
</dbReference>
<feature type="binding site" evidence="12">
    <location>
        <position position="23"/>
    </location>
    <ligand>
        <name>[4Fe-4S] cluster</name>
        <dbReference type="ChEBI" id="CHEBI:49883"/>
    </ligand>
</feature>
<organism evidence="14 15">
    <name type="scientific">Saccharothrix espanaensis (strain ATCC 51144 / DSM 44229 / JCM 9112 / NBRC 15066 / NRRL 15764)</name>
    <dbReference type="NCBI Taxonomy" id="1179773"/>
    <lineage>
        <taxon>Bacteria</taxon>
        <taxon>Bacillati</taxon>
        <taxon>Actinomycetota</taxon>
        <taxon>Actinomycetes</taxon>
        <taxon>Pseudonocardiales</taxon>
        <taxon>Pseudonocardiaceae</taxon>
        <taxon>Saccharothrix</taxon>
    </lineage>
</organism>
<dbReference type="OrthoDB" id="4954884at2"/>
<keyword evidence="9 12" id="KW-0238">DNA-binding</keyword>
<keyword evidence="6 12" id="KW-0408">Iron</keyword>
<accession>K0K0F8</accession>
<evidence type="ECO:0000313" key="15">
    <source>
        <dbReference type="Proteomes" id="UP000006281"/>
    </source>
</evidence>
<keyword evidence="11 12" id="KW-0804">Transcription</keyword>
<name>K0K0F8_SACES</name>
<evidence type="ECO:0000256" key="1">
    <source>
        <dbReference type="ARBA" id="ARBA00004496"/>
    </source>
</evidence>
<dbReference type="GO" id="GO:0045454">
    <property type="term" value="P:cell redox homeostasis"/>
    <property type="evidence" value="ECO:0007669"/>
    <property type="project" value="TreeGrafter"/>
</dbReference>
<dbReference type="GO" id="GO:0003677">
    <property type="term" value="F:DNA binding"/>
    <property type="evidence" value="ECO:0007669"/>
    <property type="project" value="UniProtKB-UniRule"/>
</dbReference>
<dbReference type="eggNOG" id="ENOG5032S23">
    <property type="taxonomic scope" value="Bacteria"/>
</dbReference>
<dbReference type="KEGG" id="sesp:BN6_64870"/>
<evidence type="ECO:0000256" key="10">
    <source>
        <dbReference type="ARBA" id="ARBA00023157"/>
    </source>
</evidence>
<keyword evidence="15" id="KW-1185">Reference proteome</keyword>
<evidence type="ECO:0000256" key="12">
    <source>
        <dbReference type="HAMAP-Rule" id="MF_01479"/>
    </source>
</evidence>
<evidence type="ECO:0000259" key="13">
    <source>
        <dbReference type="PROSITE" id="PS51674"/>
    </source>
</evidence>
<evidence type="ECO:0000256" key="8">
    <source>
        <dbReference type="ARBA" id="ARBA00023015"/>
    </source>
</evidence>
<comment type="cofactor">
    <cofactor evidence="12">
        <name>[4Fe-4S] cluster</name>
        <dbReference type="ChEBI" id="CHEBI:49883"/>
    </cofactor>
    <text evidence="12">Binds 1 [4Fe-4S] cluster per subunit. Following nitrosylation of the [4Fe-4S] cluster binds 1 [4Fe-8(NO)] cluster per subunit.</text>
</comment>
<keyword evidence="4 12" id="KW-0963">Cytoplasm</keyword>
<dbReference type="InterPro" id="IPR003482">
    <property type="entry name" value="Whib"/>
</dbReference>
<comment type="similarity">
    <text evidence="2 12">Belongs to the WhiB family.</text>
</comment>
<sequence length="109" mass="12535">MTSTARLPKPVTDVWDWQKEGLCRGRDSAVFFHPDNERGSARAAREDRAKQLCGRCPVLLECRRHALAAQEPYGVWGGMGEDERRRLIAAQRRHTTERQHTTERRHTAA</sequence>
<dbReference type="InterPro" id="IPR034768">
    <property type="entry name" value="4FE4S_WBL"/>
</dbReference>